<dbReference type="Gene3D" id="3.40.190.290">
    <property type="match status" value="1"/>
</dbReference>
<accession>A0A917AGU4</accession>
<dbReference type="InterPro" id="IPR050950">
    <property type="entry name" value="HTH-type_LysR_regulators"/>
</dbReference>
<dbReference type="GO" id="GO:0003700">
    <property type="term" value="F:DNA-binding transcription factor activity"/>
    <property type="evidence" value="ECO:0007669"/>
    <property type="project" value="InterPro"/>
</dbReference>
<evidence type="ECO:0000256" key="1">
    <source>
        <dbReference type="ARBA" id="ARBA00009437"/>
    </source>
</evidence>
<dbReference type="PRINTS" id="PR00039">
    <property type="entry name" value="HTHLYSR"/>
</dbReference>
<comment type="caution">
    <text evidence="6">The sequence shown here is derived from an EMBL/GenBank/DDBJ whole genome shotgun (WGS) entry which is preliminary data.</text>
</comment>
<dbReference type="PROSITE" id="PS50931">
    <property type="entry name" value="HTH_LYSR"/>
    <property type="match status" value="1"/>
</dbReference>
<keyword evidence="7" id="KW-1185">Reference proteome</keyword>
<dbReference type="GO" id="GO:0003677">
    <property type="term" value="F:DNA binding"/>
    <property type="evidence" value="ECO:0007669"/>
    <property type="project" value="UniProtKB-KW"/>
</dbReference>
<evidence type="ECO:0000313" key="6">
    <source>
        <dbReference type="EMBL" id="GGE51522.1"/>
    </source>
</evidence>
<dbReference type="InterPro" id="IPR005119">
    <property type="entry name" value="LysR_subst-bd"/>
</dbReference>
<reference evidence="7" key="1">
    <citation type="journal article" date="2019" name="Int. J. Syst. Evol. Microbiol.">
        <title>The Global Catalogue of Microorganisms (GCM) 10K type strain sequencing project: providing services to taxonomists for standard genome sequencing and annotation.</title>
        <authorList>
            <consortium name="The Broad Institute Genomics Platform"/>
            <consortium name="The Broad Institute Genome Sequencing Center for Infectious Disease"/>
            <person name="Wu L."/>
            <person name="Ma J."/>
        </authorList>
    </citation>
    <scope>NUCLEOTIDE SEQUENCE [LARGE SCALE GENOMIC DNA]</scope>
    <source>
        <strain evidence="7">CGMCC 1.12664</strain>
    </source>
</reference>
<evidence type="ECO:0000259" key="5">
    <source>
        <dbReference type="PROSITE" id="PS50931"/>
    </source>
</evidence>
<dbReference type="GO" id="GO:0005829">
    <property type="term" value="C:cytosol"/>
    <property type="evidence" value="ECO:0007669"/>
    <property type="project" value="TreeGrafter"/>
</dbReference>
<keyword evidence="4" id="KW-0804">Transcription</keyword>
<dbReference type="Gene3D" id="1.10.10.10">
    <property type="entry name" value="Winged helix-like DNA-binding domain superfamily/Winged helix DNA-binding domain"/>
    <property type="match status" value="1"/>
</dbReference>
<evidence type="ECO:0000256" key="3">
    <source>
        <dbReference type="ARBA" id="ARBA00023125"/>
    </source>
</evidence>
<dbReference type="RefSeq" id="WP_188479791.1">
    <property type="nucleotide sequence ID" value="NZ_BMFJ01000004.1"/>
</dbReference>
<protein>
    <submittedName>
        <fullName evidence="6">LysR family transcriptional regulator</fullName>
    </submittedName>
</protein>
<dbReference type="InterPro" id="IPR000847">
    <property type="entry name" value="LysR_HTH_N"/>
</dbReference>
<dbReference type="Pfam" id="PF03466">
    <property type="entry name" value="LysR_substrate"/>
    <property type="match status" value="1"/>
</dbReference>
<dbReference type="PANTHER" id="PTHR30419">
    <property type="entry name" value="HTH-TYPE TRANSCRIPTIONAL REGULATOR YBHD"/>
    <property type="match status" value="1"/>
</dbReference>
<dbReference type="SUPFAM" id="SSF53850">
    <property type="entry name" value="Periplasmic binding protein-like II"/>
    <property type="match status" value="1"/>
</dbReference>
<name>A0A917AGU4_9RHOB</name>
<evidence type="ECO:0000256" key="2">
    <source>
        <dbReference type="ARBA" id="ARBA00023015"/>
    </source>
</evidence>
<sequence>MTHSPQHLDRLRLRHLRLLELINDHRSLRAVAEQLSLTQPAVSQMVKDLEFALGAVLVDRSVRGVELTAVGRLALQRARSGLAAFHTLAAELDEGLPPTLHVGTNPAMMFNMIPAALRIAREADAGVRYVLRTGLAMDMARALWDGEINCYVGRIDWEVVPGEMKRSLRHVHLYETDLVAVCSQSHPLAGRGDLTPEDLRDTVWALPPEDSKNRMGLTSAFRNNGLPEPRIAVEVAADPNGLMNIVREMPLLAVIPRLVLNTPAAGTQLVALDAPFLNLPPVEIGFLTLVEQEQLIGLNAFREALVAAVASEFG</sequence>
<evidence type="ECO:0000256" key="4">
    <source>
        <dbReference type="ARBA" id="ARBA00023163"/>
    </source>
</evidence>
<dbReference type="SUPFAM" id="SSF46785">
    <property type="entry name" value="Winged helix' DNA-binding domain"/>
    <property type="match status" value="1"/>
</dbReference>
<comment type="similarity">
    <text evidence="1">Belongs to the LysR transcriptional regulatory family.</text>
</comment>
<dbReference type="EMBL" id="BMFJ01000004">
    <property type="protein sequence ID" value="GGE51522.1"/>
    <property type="molecule type" value="Genomic_DNA"/>
</dbReference>
<gene>
    <name evidence="6" type="ORF">GCM10011360_43100</name>
</gene>
<dbReference type="InterPro" id="IPR036390">
    <property type="entry name" value="WH_DNA-bd_sf"/>
</dbReference>
<organism evidence="6 7">
    <name type="scientific">Primorskyibacter flagellatus</name>
    <dbReference type="NCBI Taxonomy" id="1387277"/>
    <lineage>
        <taxon>Bacteria</taxon>
        <taxon>Pseudomonadati</taxon>
        <taxon>Pseudomonadota</taxon>
        <taxon>Alphaproteobacteria</taxon>
        <taxon>Rhodobacterales</taxon>
        <taxon>Roseobacteraceae</taxon>
        <taxon>Primorskyibacter</taxon>
    </lineage>
</organism>
<feature type="domain" description="HTH lysR-type" evidence="5">
    <location>
        <begin position="11"/>
        <end position="68"/>
    </location>
</feature>
<dbReference type="PANTHER" id="PTHR30419:SF8">
    <property type="entry name" value="NITROGEN ASSIMILATION TRANSCRIPTIONAL ACTIVATOR-RELATED"/>
    <property type="match status" value="1"/>
</dbReference>
<dbReference type="Pfam" id="PF00126">
    <property type="entry name" value="HTH_1"/>
    <property type="match status" value="1"/>
</dbReference>
<evidence type="ECO:0000313" key="7">
    <source>
        <dbReference type="Proteomes" id="UP000612855"/>
    </source>
</evidence>
<dbReference type="AlphaFoldDB" id="A0A917AGU4"/>
<dbReference type="InterPro" id="IPR036388">
    <property type="entry name" value="WH-like_DNA-bd_sf"/>
</dbReference>
<keyword evidence="3" id="KW-0238">DNA-binding</keyword>
<dbReference type="Proteomes" id="UP000612855">
    <property type="component" value="Unassembled WGS sequence"/>
</dbReference>
<keyword evidence="2" id="KW-0805">Transcription regulation</keyword>
<proteinExistence type="inferred from homology"/>